<feature type="transmembrane region" description="Helical" evidence="1">
    <location>
        <begin position="55"/>
        <end position="74"/>
    </location>
</feature>
<dbReference type="RefSeq" id="WP_028901569.1">
    <property type="nucleotide sequence ID" value="NZ_BAAAXP010000053.1"/>
</dbReference>
<feature type="transmembrane region" description="Helical" evidence="1">
    <location>
        <begin position="7"/>
        <end position="29"/>
    </location>
</feature>
<reference evidence="3" key="1">
    <citation type="submission" date="2016-01" db="EMBL/GenBank/DDBJ databases">
        <authorList>
            <person name="Mitreva M."/>
            <person name="Pepin K.H."/>
            <person name="Mihindukulasuriya K.A."/>
            <person name="Fulton R."/>
            <person name="Fronick C."/>
            <person name="O'Laughlin M."/>
            <person name="Miner T."/>
            <person name="Herter B."/>
            <person name="Rosa B.A."/>
            <person name="Cordes M."/>
            <person name="Tomlinson C."/>
            <person name="Wollam A."/>
            <person name="Palsikar V.B."/>
            <person name="Mardis E.R."/>
            <person name="Wilson R.K."/>
        </authorList>
    </citation>
    <scope>NUCLEOTIDE SEQUENCE [LARGE SCALE GENOMIC DNA]</scope>
    <source>
        <strain evidence="3">MJR7716</strain>
    </source>
</reference>
<keyword evidence="1" id="KW-1133">Transmembrane helix</keyword>
<proteinExistence type="predicted"/>
<dbReference type="OrthoDB" id="1002332at2"/>
<name>A0A133QJG5_9BACT</name>
<keyword evidence="1" id="KW-0472">Membrane</keyword>
<organism evidence="2 3">
    <name type="scientific">Prevotella corporis</name>
    <dbReference type="NCBI Taxonomy" id="28128"/>
    <lineage>
        <taxon>Bacteria</taxon>
        <taxon>Pseudomonadati</taxon>
        <taxon>Bacteroidota</taxon>
        <taxon>Bacteroidia</taxon>
        <taxon>Bacteroidales</taxon>
        <taxon>Prevotellaceae</taxon>
        <taxon>Prevotella</taxon>
    </lineage>
</organism>
<dbReference type="PATRIC" id="fig|28128.5.peg.564"/>
<dbReference type="AlphaFoldDB" id="A0A133QJG5"/>
<accession>A0A133QJG5</accession>
<keyword evidence="3" id="KW-1185">Reference proteome</keyword>
<dbReference type="EMBL" id="LRQG01000021">
    <property type="protein sequence ID" value="KXA43025.1"/>
    <property type="molecule type" value="Genomic_DNA"/>
</dbReference>
<evidence type="ECO:0000313" key="2">
    <source>
        <dbReference type="EMBL" id="KXA43025.1"/>
    </source>
</evidence>
<keyword evidence="1" id="KW-0812">Transmembrane</keyword>
<dbReference type="Proteomes" id="UP000070533">
    <property type="component" value="Unassembled WGS sequence"/>
</dbReference>
<comment type="caution">
    <text evidence="2">The sequence shown here is derived from an EMBL/GenBank/DDBJ whole genome shotgun (WGS) entry which is preliminary data.</text>
</comment>
<dbReference type="STRING" id="28128.HMPREF3226_00560"/>
<evidence type="ECO:0000256" key="1">
    <source>
        <dbReference type="SAM" id="Phobius"/>
    </source>
</evidence>
<protein>
    <submittedName>
        <fullName evidence="2">Uncharacterized protein</fullName>
    </submittedName>
</protein>
<evidence type="ECO:0000313" key="3">
    <source>
        <dbReference type="Proteomes" id="UP000070533"/>
    </source>
</evidence>
<sequence>MKRWQKIIGALVLMALALYDYFVLTWARIGVATIKGYRLTVSNMRQYALERIDELGIIILVNFLVALLLFICLWRKK</sequence>
<gene>
    <name evidence="2" type="ORF">HMPREF3226_00560</name>
</gene>